<name>A0A1T5AEX6_9SPHI</name>
<protein>
    <submittedName>
        <fullName evidence="1">Uncharacterized protein</fullName>
    </submittedName>
</protein>
<proteinExistence type="predicted"/>
<organism evidence="1 2">
    <name type="scientific">Parapedobacter luteus</name>
    <dbReference type="NCBI Taxonomy" id="623280"/>
    <lineage>
        <taxon>Bacteria</taxon>
        <taxon>Pseudomonadati</taxon>
        <taxon>Bacteroidota</taxon>
        <taxon>Sphingobacteriia</taxon>
        <taxon>Sphingobacteriales</taxon>
        <taxon>Sphingobacteriaceae</taxon>
        <taxon>Parapedobacter</taxon>
    </lineage>
</organism>
<evidence type="ECO:0000313" key="1">
    <source>
        <dbReference type="EMBL" id="SKB33465.1"/>
    </source>
</evidence>
<dbReference type="Proteomes" id="UP000190541">
    <property type="component" value="Unassembled WGS sequence"/>
</dbReference>
<sequence>MPASCRVSVSCLCEPPVIHVFATYIPRIIHLLFTFTYGAIRCFMAGLLPGNPWIVPEFFLSLYCTTTT</sequence>
<keyword evidence="2" id="KW-1185">Reference proteome</keyword>
<evidence type="ECO:0000313" key="2">
    <source>
        <dbReference type="Proteomes" id="UP000190541"/>
    </source>
</evidence>
<dbReference type="STRING" id="623280.SAMN05660226_00677"/>
<dbReference type="AlphaFoldDB" id="A0A1T5AEX6"/>
<accession>A0A1T5AEX6</accession>
<gene>
    <name evidence="1" type="ORF">SAMN05660226_00677</name>
</gene>
<reference evidence="1 2" key="1">
    <citation type="submission" date="2017-02" db="EMBL/GenBank/DDBJ databases">
        <authorList>
            <person name="Peterson S.W."/>
        </authorList>
    </citation>
    <scope>NUCLEOTIDE SEQUENCE [LARGE SCALE GENOMIC DNA]</scope>
    <source>
        <strain evidence="1 2">DSM 22899</strain>
    </source>
</reference>
<dbReference type="EMBL" id="FUYS01000002">
    <property type="protein sequence ID" value="SKB33465.1"/>
    <property type="molecule type" value="Genomic_DNA"/>
</dbReference>